<dbReference type="GO" id="GO:0003779">
    <property type="term" value="F:actin binding"/>
    <property type="evidence" value="ECO:0007669"/>
    <property type="project" value="UniProtKB-KW"/>
</dbReference>
<keyword evidence="3" id="KW-0106">Calcium</keyword>
<evidence type="ECO:0000256" key="5">
    <source>
        <dbReference type="SAM" id="Coils"/>
    </source>
</evidence>
<keyword evidence="8" id="KW-1185">Reference proteome</keyword>
<evidence type="ECO:0000256" key="2">
    <source>
        <dbReference type="ARBA" id="ARBA00022737"/>
    </source>
</evidence>
<feature type="domain" description="EF-hand" evidence="6">
    <location>
        <begin position="550"/>
        <end position="585"/>
    </location>
</feature>
<dbReference type="SUPFAM" id="SSF47473">
    <property type="entry name" value="EF-hand"/>
    <property type="match status" value="1"/>
</dbReference>
<gene>
    <name evidence="7" type="ORF">O3P69_020108</name>
</gene>
<dbReference type="FunFam" id="1.20.58.60:FF:000004">
    <property type="entry name" value="Actinin alpha 1"/>
    <property type="match status" value="1"/>
</dbReference>
<accession>A0AAW0TKC1</accession>
<feature type="coiled-coil region" evidence="5">
    <location>
        <begin position="27"/>
        <end position="54"/>
    </location>
</feature>
<feature type="domain" description="EF-hand" evidence="6">
    <location>
        <begin position="509"/>
        <end position="544"/>
    </location>
</feature>
<dbReference type="FunFam" id="1.20.58.60:FF:000003">
    <property type="entry name" value="Actinin, alpha 1"/>
    <property type="match status" value="1"/>
</dbReference>
<dbReference type="FunFam" id="1.10.238.10:FF:000148">
    <property type="entry name" value="alpha-actinin, sarcomeric isoform X2"/>
    <property type="match status" value="1"/>
</dbReference>
<reference evidence="7 8" key="1">
    <citation type="submission" date="2023-03" db="EMBL/GenBank/DDBJ databases">
        <title>High-quality genome of Scylla paramamosain provides insights in environmental adaptation.</title>
        <authorList>
            <person name="Zhang L."/>
        </authorList>
    </citation>
    <scope>NUCLEOTIDE SEQUENCE [LARGE SCALE GENOMIC DNA]</scope>
    <source>
        <strain evidence="7">LZ_2023a</strain>
        <tissue evidence="7">Muscle</tissue>
    </source>
</reference>
<dbReference type="FunFam" id="1.20.58.60:FF:000002">
    <property type="entry name" value="Actinin, alpha 1"/>
    <property type="match status" value="1"/>
</dbReference>
<dbReference type="Pfam" id="PF00435">
    <property type="entry name" value="Spectrin"/>
    <property type="match status" value="4"/>
</dbReference>
<dbReference type="SMART" id="SM00150">
    <property type="entry name" value="SPEC"/>
    <property type="match status" value="3"/>
</dbReference>
<dbReference type="FunFam" id="1.20.58.60:FF:000005">
    <property type="entry name" value="Actinin alpha 1"/>
    <property type="match status" value="1"/>
</dbReference>
<dbReference type="PROSITE" id="PS50222">
    <property type="entry name" value="EF_HAND_2"/>
    <property type="match status" value="2"/>
</dbReference>
<dbReference type="Pfam" id="PF08726">
    <property type="entry name" value="EFhand_Ca_insen"/>
    <property type="match status" value="1"/>
</dbReference>
<dbReference type="GO" id="GO:0044877">
    <property type="term" value="F:protein-containing complex binding"/>
    <property type="evidence" value="ECO:0007669"/>
    <property type="project" value="UniProtKB-ARBA"/>
</dbReference>
<evidence type="ECO:0000256" key="4">
    <source>
        <dbReference type="ARBA" id="ARBA00023203"/>
    </source>
</evidence>
<organism evidence="7 8">
    <name type="scientific">Scylla paramamosain</name>
    <name type="common">Mud crab</name>
    <dbReference type="NCBI Taxonomy" id="85552"/>
    <lineage>
        <taxon>Eukaryota</taxon>
        <taxon>Metazoa</taxon>
        <taxon>Ecdysozoa</taxon>
        <taxon>Arthropoda</taxon>
        <taxon>Crustacea</taxon>
        <taxon>Multicrustacea</taxon>
        <taxon>Malacostraca</taxon>
        <taxon>Eumalacostraca</taxon>
        <taxon>Eucarida</taxon>
        <taxon>Decapoda</taxon>
        <taxon>Pleocyemata</taxon>
        <taxon>Brachyura</taxon>
        <taxon>Eubrachyura</taxon>
        <taxon>Portunoidea</taxon>
        <taxon>Portunidae</taxon>
        <taxon>Portuninae</taxon>
        <taxon>Scylla</taxon>
    </lineage>
</organism>
<evidence type="ECO:0000313" key="8">
    <source>
        <dbReference type="Proteomes" id="UP001487740"/>
    </source>
</evidence>
<keyword evidence="1" id="KW-0479">Metal-binding</keyword>
<dbReference type="InterPro" id="IPR002017">
    <property type="entry name" value="Spectrin_repeat"/>
</dbReference>
<proteinExistence type="predicted"/>
<keyword evidence="5" id="KW-0175">Coiled coil</keyword>
<evidence type="ECO:0000313" key="7">
    <source>
        <dbReference type="EMBL" id="KAK8387972.1"/>
    </source>
</evidence>
<dbReference type="PANTHER" id="PTHR11915">
    <property type="entry name" value="SPECTRIN/FILAMIN RELATED CYTOSKELETAL PROTEIN"/>
    <property type="match status" value="1"/>
</dbReference>
<dbReference type="AlphaFoldDB" id="A0AAW0TKC1"/>
<dbReference type="InterPro" id="IPR014837">
    <property type="entry name" value="EF-hand_Ca_insen"/>
</dbReference>
<evidence type="ECO:0000256" key="3">
    <source>
        <dbReference type="ARBA" id="ARBA00022837"/>
    </source>
</evidence>
<keyword evidence="2" id="KW-0677">Repeat</keyword>
<dbReference type="CDD" id="cd00051">
    <property type="entry name" value="EFh"/>
    <property type="match status" value="1"/>
</dbReference>
<comment type="caution">
    <text evidence="7">The sequence shown here is derived from an EMBL/GenBank/DDBJ whole genome shotgun (WGS) entry which is preliminary data.</text>
</comment>
<dbReference type="SUPFAM" id="SSF46966">
    <property type="entry name" value="Spectrin repeat"/>
    <property type="match status" value="4"/>
</dbReference>
<dbReference type="SMART" id="SM00054">
    <property type="entry name" value="EFh"/>
    <property type="match status" value="2"/>
</dbReference>
<dbReference type="Proteomes" id="UP001487740">
    <property type="component" value="Unassembled WGS sequence"/>
</dbReference>
<dbReference type="Gene3D" id="1.20.58.60">
    <property type="match status" value="4"/>
</dbReference>
<evidence type="ECO:0000259" key="6">
    <source>
        <dbReference type="PROSITE" id="PS50222"/>
    </source>
</evidence>
<dbReference type="CDD" id="cd00176">
    <property type="entry name" value="SPEC"/>
    <property type="match status" value="3"/>
</dbReference>
<sequence length="655" mass="75920">MTYVSSYYHTFTGVQKAEMAANRICKVLKVNQENERLMEEYERLTSDLLEWIRRTLPWLQARQPDNTLSDLQKKLEEYRLYRRNHKPPRVEQKARLETNFNTLQTKLRLSNRPAYLPSEGKTVTDIANAWKNLEGCEKSFEEWLLSEMMRLERLEHLAKKFKHKAQIHETWTHGKEEMLKSSDFRHCKLNELKALKKKHEAFESDLAAHQDRVEQIAAIAQELNALDYYDSATINTRCQAICDQWDRLGTLTTTRRNALEETEKLLEKIDQLHLEFAKRAAPFNNWLDGACEDLVDMFIVHTIEEIQGLIDAHSQFKATLGEADKEYQAITALVTEVQNTAQKYQIPGALDNPYTTLTAQVITNKWGEVRKLVPQRDATLQAELQKQQNNESLRRQFAEKANGVGPWIEKQMDAVAAIGMGMHGSVLEDQLNRLKDYENAVISNKAIMDEMEKIHQSVQESMVFENRYTQYTMETLRVGWEQLLTSINRTINEVENQILTRDSKGISQEQLNEFRSSFNHFDKNRCGRLAPDEFKSCLISLGYSIGKDRQGEIDFQRICSIVDPNSTGYIQFDAFLDFMTRENVDSDTAEQVIDSFRILAGDKPYILPEELQRELPPDQAEYCIQRMQPYSGPNAPRDALDYMSFSTSLYGESDL</sequence>
<protein>
    <recommendedName>
        <fullName evidence="6">EF-hand domain-containing protein</fullName>
    </recommendedName>
</protein>
<dbReference type="Gene3D" id="1.10.238.10">
    <property type="entry name" value="EF-hand"/>
    <property type="match status" value="2"/>
</dbReference>
<name>A0AAW0TKC1_SCYPA</name>
<evidence type="ECO:0000256" key="1">
    <source>
        <dbReference type="ARBA" id="ARBA00022723"/>
    </source>
</evidence>
<dbReference type="InterPro" id="IPR002048">
    <property type="entry name" value="EF_hand_dom"/>
</dbReference>
<dbReference type="InterPro" id="IPR018159">
    <property type="entry name" value="Spectrin/alpha-actinin"/>
</dbReference>
<keyword evidence="4" id="KW-0009">Actin-binding</keyword>
<dbReference type="GO" id="GO:0005509">
    <property type="term" value="F:calcium ion binding"/>
    <property type="evidence" value="ECO:0007669"/>
    <property type="project" value="InterPro"/>
</dbReference>
<dbReference type="SMART" id="SM01184">
    <property type="entry name" value="efhand_Ca_insen"/>
    <property type="match status" value="1"/>
</dbReference>
<dbReference type="FunFam" id="1.10.238.10:FF:000004">
    <property type="entry name" value="Actinin alpha 1"/>
    <property type="match status" value="1"/>
</dbReference>
<dbReference type="InterPro" id="IPR011992">
    <property type="entry name" value="EF-hand-dom_pair"/>
</dbReference>
<dbReference type="EMBL" id="JARAKH010000029">
    <property type="protein sequence ID" value="KAK8387972.1"/>
    <property type="molecule type" value="Genomic_DNA"/>
</dbReference>